<keyword evidence="2" id="KW-1185">Reference proteome</keyword>
<proteinExistence type="predicted"/>
<sequence length="68" mass="7658">MSGFRVFGVDAELLHTPAAQSLEERFPGACVWYGLATRKWWALEGGRLLEADTPEHLAGQIAWLRRFA</sequence>
<dbReference type="EMBL" id="BAABDO010000002">
    <property type="protein sequence ID" value="GAA4127664.1"/>
    <property type="molecule type" value="Genomic_DNA"/>
</dbReference>
<gene>
    <name evidence="1" type="ORF">GCM10022416_02570</name>
</gene>
<reference evidence="2" key="1">
    <citation type="journal article" date="2019" name="Int. J. Syst. Evol. Microbiol.">
        <title>The Global Catalogue of Microorganisms (GCM) 10K type strain sequencing project: providing services to taxonomists for standard genome sequencing and annotation.</title>
        <authorList>
            <consortium name="The Broad Institute Genomics Platform"/>
            <consortium name="The Broad Institute Genome Sequencing Center for Infectious Disease"/>
            <person name="Wu L."/>
            <person name="Ma J."/>
        </authorList>
    </citation>
    <scope>NUCLEOTIDE SEQUENCE [LARGE SCALE GENOMIC DNA]</scope>
    <source>
        <strain evidence="2">JCM 17316</strain>
    </source>
</reference>
<evidence type="ECO:0000313" key="2">
    <source>
        <dbReference type="Proteomes" id="UP001500266"/>
    </source>
</evidence>
<dbReference type="Proteomes" id="UP001500266">
    <property type="component" value="Unassembled WGS sequence"/>
</dbReference>
<dbReference type="RefSeq" id="WP_345016504.1">
    <property type="nucleotide sequence ID" value="NZ_BAABDO010000002.1"/>
</dbReference>
<organism evidence="1 2">
    <name type="scientific">Actinomadura keratinilytica</name>
    <dbReference type="NCBI Taxonomy" id="547461"/>
    <lineage>
        <taxon>Bacteria</taxon>
        <taxon>Bacillati</taxon>
        <taxon>Actinomycetota</taxon>
        <taxon>Actinomycetes</taxon>
        <taxon>Streptosporangiales</taxon>
        <taxon>Thermomonosporaceae</taxon>
        <taxon>Actinomadura</taxon>
    </lineage>
</organism>
<accession>A0ABP7XXN5</accession>
<protein>
    <submittedName>
        <fullName evidence="1">Uncharacterized protein</fullName>
    </submittedName>
</protein>
<name>A0ABP7XXN5_9ACTN</name>
<comment type="caution">
    <text evidence="1">The sequence shown here is derived from an EMBL/GenBank/DDBJ whole genome shotgun (WGS) entry which is preliminary data.</text>
</comment>
<evidence type="ECO:0000313" key="1">
    <source>
        <dbReference type="EMBL" id="GAA4127664.1"/>
    </source>
</evidence>